<organism evidence="1 2">
    <name type="scientific">Allokutzneria multivorans</name>
    <dbReference type="NCBI Taxonomy" id="1142134"/>
    <lineage>
        <taxon>Bacteria</taxon>
        <taxon>Bacillati</taxon>
        <taxon>Actinomycetota</taxon>
        <taxon>Actinomycetes</taxon>
        <taxon>Pseudonocardiales</taxon>
        <taxon>Pseudonocardiaceae</taxon>
        <taxon>Allokutzneria</taxon>
    </lineage>
</organism>
<protein>
    <recommendedName>
        <fullName evidence="3">Secreted protein</fullName>
    </recommendedName>
</protein>
<comment type="caution">
    <text evidence="1">The sequence shown here is derived from an EMBL/GenBank/DDBJ whole genome shotgun (WGS) entry which is preliminary data.</text>
</comment>
<evidence type="ECO:0000313" key="2">
    <source>
        <dbReference type="Proteomes" id="UP001501747"/>
    </source>
</evidence>
<sequence>MSFTMFAALAGNSSSFFRFHTILAWLNSAPDSFAFSARPVQSRKSVIRTTWVSVEVPILSRLTAR</sequence>
<dbReference type="EMBL" id="BAABAL010000004">
    <property type="protein sequence ID" value="GAA3988880.1"/>
    <property type="molecule type" value="Genomic_DNA"/>
</dbReference>
<dbReference type="RefSeq" id="WP_344870739.1">
    <property type="nucleotide sequence ID" value="NZ_BAABAL010000004.1"/>
</dbReference>
<evidence type="ECO:0000313" key="1">
    <source>
        <dbReference type="EMBL" id="GAA3988880.1"/>
    </source>
</evidence>
<proteinExistence type="predicted"/>
<keyword evidence="2" id="KW-1185">Reference proteome</keyword>
<reference evidence="2" key="1">
    <citation type="journal article" date="2019" name="Int. J. Syst. Evol. Microbiol.">
        <title>The Global Catalogue of Microorganisms (GCM) 10K type strain sequencing project: providing services to taxonomists for standard genome sequencing and annotation.</title>
        <authorList>
            <consortium name="The Broad Institute Genomics Platform"/>
            <consortium name="The Broad Institute Genome Sequencing Center for Infectious Disease"/>
            <person name="Wu L."/>
            <person name="Ma J."/>
        </authorList>
    </citation>
    <scope>NUCLEOTIDE SEQUENCE [LARGE SCALE GENOMIC DNA]</scope>
    <source>
        <strain evidence="2">JCM 17342</strain>
    </source>
</reference>
<evidence type="ECO:0008006" key="3">
    <source>
        <dbReference type="Google" id="ProtNLM"/>
    </source>
</evidence>
<dbReference type="Proteomes" id="UP001501747">
    <property type="component" value="Unassembled WGS sequence"/>
</dbReference>
<gene>
    <name evidence="1" type="ORF">GCM10022247_04210</name>
</gene>
<accession>A0ABP7QVV7</accession>
<name>A0ABP7QVV7_9PSEU</name>